<protein>
    <submittedName>
        <fullName evidence="1">Uncharacterized protein</fullName>
    </submittedName>
</protein>
<keyword evidence="2" id="KW-1185">Reference proteome</keyword>
<accession>A0AC60QK99</accession>
<gene>
    <name evidence="1" type="ORF">HPB47_018615</name>
</gene>
<comment type="caution">
    <text evidence="1">The sequence shown here is derived from an EMBL/GenBank/DDBJ whole genome shotgun (WGS) entry which is preliminary data.</text>
</comment>
<name>A0AC60QK99_IXOPE</name>
<evidence type="ECO:0000313" key="2">
    <source>
        <dbReference type="Proteomes" id="UP000805193"/>
    </source>
</evidence>
<dbReference type="Proteomes" id="UP000805193">
    <property type="component" value="Unassembled WGS sequence"/>
</dbReference>
<reference evidence="1 2" key="1">
    <citation type="journal article" date="2020" name="Cell">
        <title>Large-Scale Comparative Analyses of Tick Genomes Elucidate Their Genetic Diversity and Vector Capacities.</title>
        <authorList>
            <consortium name="Tick Genome and Microbiome Consortium (TIGMIC)"/>
            <person name="Jia N."/>
            <person name="Wang J."/>
            <person name="Shi W."/>
            <person name="Du L."/>
            <person name="Sun Y."/>
            <person name="Zhan W."/>
            <person name="Jiang J.F."/>
            <person name="Wang Q."/>
            <person name="Zhang B."/>
            <person name="Ji P."/>
            <person name="Bell-Sakyi L."/>
            <person name="Cui X.M."/>
            <person name="Yuan T.T."/>
            <person name="Jiang B.G."/>
            <person name="Yang W.F."/>
            <person name="Lam T.T."/>
            <person name="Chang Q.C."/>
            <person name="Ding S.J."/>
            <person name="Wang X.J."/>
            <person name="Zhu J.G."/>
            <person name="Ruan X.D."/>
            <person name="Zhao L."/>
            <person name="Wei J.T."/>
            <person name="Ye R.Z."/>
            <person name="Que T.C."/>
            <person name="Du C.H."/>
            <person name="Zhou Y.H."/>
            <person name="Cheng J.X."/>
            <person name="Dai P.F."/>
            <person name="Guo W.B."/>
            <person name="Han X.H."/>
            <person name="Huang E.J."/>
            <person name="Li L.F."/>
            <person name="Wei W."/>
            <person name="Gao Y.C."/>
            <person name="Liu J.Z."/>
            <person name="Shao H.Z."/>
            <person name="Wang X."/>
            <person name="Wang C.C."/>
            <person name="Yang T.C."/>
            <person name="Huo Q.B."/>
            <person name="Li W."/>
            <person name="Chen H.Y."/>
            <person name="Chen S.E."/>
            <person name="Zhou L.G."/>
            <person name="Ni X.B."/>
            <person name="Tian J.H."/>
            <person name="Sheng Y."/>
            <person name="Liu T."/>
            <person name="Pan Y.S."/>
            <person name="Xia L.Y."/>
            <person name="Li J."/>
            <person name="Zhao F."/>
            <person name="Cao W.C."/>
        </authorList>
    </citation>
    <scope>NUCLEOTIDE SEQUENCE [LARGE SCALE GENOMIC DNA]</scope>
    <source>
        <strain evidence="1">Iper-2018</strain>
    </source>
</reference>
<evidence type="ECO:0000313" key="1">
    <source>
        <dbReference type="EMBL" id="KAG0435218.1"/>
    </source>
</evidence>
<dbReference type="EMBL" id="JABSTQ010007799">
    <property type="protein sequence ID" value="KAG0435218.1"/>
    <property type="molecule type" value="Genomic_DNA"/>
</dbReference>
<organism evidence="1 2">
    <name type="scientific">Ixodes persulcatus</name>
    <name type="common">Taiga tick</name>
    <dbReference type="NCBI Taxonomy" id="34615"/>
    <lineage>
        <taxon>Eukaryota</taxon>
        <taxon>Metazoa</taxon>
        <taxon>Ecdysozoa</taxon>
        <taxon>Arthropoda</taxon>
        <taxon>Chelicerata</taxon>
        <taxon>Arachnida</taxon>
        <taxon>Acari</taxon>
        <taxon>Parasitiformes</taxon>
        <taxon>Ixodida</taxon>
        <taxon>Ixodoidea</taxon>
        <taxon>Ixodidae</taxon>
        <taxon>Ixodinae</taxon>
        <taxon>Ixodes</taxon>
    </lineage>
</organism>
<sequence length="157" mass="17635">MKKMMETVNKVFENVHPTIIQMSTTLNAKIDRMGETLNAQMGKMGEVIPQKKTVQSLFILNVYNPPSDNLRDLDKFLREVKKVPKGQKLLVVGGFNAPHVACGYHKTNKKGTDVHNAAQHHQLTLWNDPQCTTRIGNSISRDTSPELTLSKGIQQIE</sequence>
<proteinExistence type="predicted"/>